<dbReference type="EMBL" id="FUZU01000002">
    <property type="protein sequence ID" value="SKC75194.1"/>
    <property type="molecule type" value="Genomic_DNA"/>
</dbReference>
<keyword evidence="4" id="KW-1185">Reference proteome</keyword>
<feature type="signal peptide" evidence="2">
    <location>
        <begin position="1"/>
        <end position="24"/>
    </location>
</feature>
<sequence>MKTRLGLQATVAMILIIAATTVQAQHRGRDRDNNSGRDRGNSGRGNNGRHEDRHDNRHDNHHNDNSHNGHHDNNHHGYHRKDVHVYHHHAPVVERRVVHHHHHSRPRYVYYKDYDVYYDCDRQVYISFSGRNWTVSVAQPIRLHRVDIYRASRVDVDYYDDDFTQYLEQRRPHGRVYAEW</sequence>
<organism evidence="3 4">
    <name type="scientific">Ohtaekwangia koreensis</name>
    <dbReference type="NCBI Taxonomy" id="688867"/>
    <lineage>
        <taxon>Bacteria</taxon>
        <taxon>Pseudomonadati</taxon>
        <taxon>Bacteroidota</taxon>
        <taxon>Cytophagia</taxon>
        <taxon>Cytophagales</taxon>
        <taxon>Fulvivirgaceae</taxon>
        <taxon>Ohtaekwangia</taxon>
    </lineage>
</organism>
<dbReference type="AlphaFoldDB" id="A0A1T5LH86"/>
<feature type="chain" id="PRO_5013295828" evidence="2">
    <location>
        <begin position="25"/>
        <end position="180"/>
    </location>
</feature>
<evidence type="ECO:0000313" key="4">
    <source>
        <dbReference type="Proteomes" id="UP000190961"/>
    </source>
</evidence>
<proteinExistence type="predicted"/>
<feature type="compositionally biased region" description="Basic and acidic residues" evidence="1">
    <location>
        <begin position="48"/>
        <end position="75"/>
    </location>
</feature>
<evidence type="ECO:0000256" key="2">
    <source>
        <dbReference type="SAM" id="SignalP"/>
    </source>
</evidence>
<name>A0A1T5LH86_9BACT</name>
<evidence type="ECO:0000256" key="1">
    <source>
        <dbReference type="SAM" id="MobiDB-lite"/>
    </source>
</evidence>
<dbReference type="Proteomes" id="UP000190961">
    <property type="component" value="Unassembled WGS sequence"/>
</dbReference>
<feature type="compositionally biased region" description="Basic and acidic residues" evidence="1">
    <location>
        <begin position="27"/>
        <end position="41"/>
    </location>
</feature>
<evidence type="ECO:0000313" key="3">
    <source>
        <dbReference type="EMBL" id="SKC75194.1"/>
    </source>
</evidence>
<dbReference type="RefSeq" id="WP_079687749.1">
    <property type="nucleotide sequence ID" value="NZ_FUZU01000002.1"/>
</dbReference>
<dbReference type="STRING" id="688867.SAMN05660236_3202"/>
<accession>A0A1T5LH86</accession>
<protein>
    <submittedName>
        <fullName evidence="3">Uncharacterized protein</fullName>
    </submittedName>
</protein>
<dbReference type="OrthoDB" id="9840119at2"/>
<keyword evidence="2" id="KW-0732">Signal</keyword>
<feature type="region of interest" description="Disordered" evidence="1">
    <location>
        <begin position="22"/>
        <end position="78"/>
    </location>
</feature>
<gene>
    <name evidence="3" type="ORF">SAMN05660236_3202</name>
</gene>
<reference evidence="3 4" key="1">
    <citation type="submission" date="2017-02" db="EMBL/GenBank/DDBJ databases">
        <authorList>
            <person name="Peterson S.W."/>
        </authorList>
    </citation>
    <scope>NUCLEOTIDE SEQUENCE [LARGE SCALE GENOMIC DNA]</scope>
    <source>
        <strain evidence="3 4">DSM 25262</strain>
    </source>
</reference>